<dbReference type="GO" id="GO:0016810">
    <property type="term" value="F:hydrolase activity, acting on carbon-nitrogen (but not peptide) bonds"/>
    <property type="evidence" value="ECO:0007669"/>
    <property type="project" value="InterPro"/>
</dbReference>
<proteinExistence type="predicted"/>
<gene>
    <name evidence="3" type="ORF">G7Y82_04950</name>
</gene>
<dbReference type="AlphaFoldDB" id="A0A969W8U5"/>
<dbReference type="PANTHER" id="PTHR34216:SF7">
    <property type="entry name" value="POLY-BETA-1,6-N-ACETYL-D-GLUCOSAMINE N-DEACETYLASE"/>
    <property type="match status" value="1"/>
</dbReference>
<dbReference type="InterPro" id="IPR002509">
    <property type="entry name" value="NODB_dom"/>
</dbReference>
<keyword evidence="4" id="KW-1185">Reference proteome</keyword>
<comment type="caution">
    <text evidence="3">The sequence shown here is derived from an EMBL/GenBank/DDBJ whole genome shotgun (WGS) entry which is preliminary data.</text>
</comment>
<name>A0A969W8U5_9GAMM</name>
<dbReference type="CDD" id="cd10918">
    <property type="entry name" value="CE4_NodB_like_5s_6s"/>
    <property type="match status" value="1"/>
</dbReference>
<dbReference type="PROSITE" id="PS51677">
    <property type="entry name" value="NODB"/>
    <property type="match status" value="1"/>
</dbReference>
<evidence type="ECO:0000259" key="2">
    <source>
        <dbReference type="PROSITE" id="PS51677"/>
    </source>
</evidence>
<dbReference type="SUPFAM" id="SSF88713">
    <property type="entry name" value="Glycoside hydrolase/deacetylase"/>
    <property type="match status" value="1"/>
</dbReference>
<evidence type="ECO:0000313" key="3">
    <source>
        <dbReference type="EMBL" id="NKF21655.1"/>
    </source>
</evidence>
<dbReference type="Proteomes" id="UP000653472">
    <property type="component" value="Unassembled WGS sequence"/>
</dbReference>
<dbReference type="InterPro" id="IPR011330">
    <property type="entry name" value="Glyco_hydro/deAcase_b/a-brl"/>
</dbReference>
<organism evidence="3 4">
    <name type="scientific">Solimonas marina</name>
    <dbReference type="NCBI Taxonomy" id="2714601"/>
    <lineage>
        <taxon>Bacteria</taxon>
        <taxon>Pseudomonadati</taxon>
        <taxon>Pseudomonadota</taxon>
        <taxon>Gammaproteobacteria</taxon>
        <taxon>Nevskiales</taxon>
        <taxon>Nevskiaceae</taxon>
        <taxon>Solimonas</taxon>
    </lineage>
</organism>
<sequence>MNGVSIFMYHQVGRFAPMRDHRANYCDVDRFRSQMRYLKWIGASVLSMSDALDALQGRRPLPPRAVVLSFDDGCDNFHEYALPVLEAFGYPAIVYAIAGMTGGQGEWLAAVGHPIPSLMDAARLRELPARGVEVGSHAWSHIRLAGQSTEVLAHEIGDSRKQLEDLLGRAVTHFCYPYGSHDLNVLDATAAAGYTSAVTCQRGAATAAFDPLALPRKGISFGDDMFGFAWKLHAKNQPKGTALRRATLPGAVS</sequence>
<dbReference type="Gene3D" id="3.20.20.370">
    <property type="entry name" value="Glycoside hydrolase/deacetylase"/>
    <property type="match status" value="1"/>
</dbReference>
<feature type="domain" description="NodB homology" evidence="2">
    <location>
        <begin position="64"/>
        <end position="253"/>
    </location>
</feature>
<protein>
    <submittedName>
        <fullName evidence="3">Polysaccharide deacetylase family protein</fullName>
    </submittedName>
</protein>
<dbReference type="PANTHER" id="PTHR34216">
    <property type="match status" value="1"/>
</dbReference>
<keyword evidence="1" id="KW-0732">Signal</keyword>
<dbReference type="GO" id="GO:0005975">
    <property type="term" value="P:carbohydrate metabolic process"/>
    <property type="evidence" value="ECO:0007669"/>
    <property type="project" value="InterPro"/>
</dbReference>
<dbReference type="EMBL" id="JAAVXB010000002">
    <property type="protein sequence ID" value="NKF21655.1"/>
    <property type="molecule type" value="Genomic_DNA"/>
</dbReference>
<reference evidence="3" key="1">
    <citation type="submission" date="2020-03" db="EMBL/GenBank/DDBJ databases">
        <title>Solimonas marina sp. nov., isolated from deep seawater of the Pacific Ocean.</title>
        <authorList>
            <person name="Liu X."/>
            <person name="Lai Q."/>
            <person name="Sun F."/>
            <person name="Gai Y."/>
            <person name="Li G."/>
            <person name="Shao Z."/>
        </authorList>
    </citation>
    <scope>NUCLEOTIDE SEQUENCE</scope>
    <source>
        <strain evidence="3">C16B3</strain>
    </source>
</reference>
<dbReference type="RefSeq" id="WP_168146901.1">
    <property type="nucleotide sequence ID" value="NZ_JAAVXB010000002.1"/>
</dbReference>
<accession>A0A969W8U5</accession>
<dbReference type="Pfam" id="PF01522">
    <property type="entry name" value="Polysacc_deac_1"/>
    <property type="match status" value="1"/>
</dbReference>
<dbReference type="InterPro" id="IPR051398">
    <property type="entry name" value="Polysacch_Deacetylase"/>
</dbReference>
<evidence type="ECO:0000256" key="1">
    <source>
        <dbReference type="ARBA" id="ARBA00022729"/>
    </source>
</evidence>
<evidence type="ECO:0000313" key="4">
    <source>
        <dbReference type="Proteomes" id="UP000653472"/>
    </source>
</evidence>